<dbReference type="Gene3D" id="3.40.50.300">
    <property type="entry name" value="P-loop containing nucleotide triphosphate hydrolases"/>
    <property type="match status" value="1"/>
</dbReference>
<proteinExistence type="predicted"/>
<dbReference type="InterPro" id="IPR051782">
    <property type="entry name" value="ABC_Transporter_VariousFunc"/>
</dbReference>
<dbReference type="PANTHER" id="PTHR42939">
    <property type="entry name" value="ABC TRANSPORTER ATP-BINDING PROTEIN ALBC-RELATED"/>
    <property type="match status" value="1"/>
</dbReference>
<sequence length="237" mass="25364">MPVLWSGLGLRHTPPGAATPLFVGLDLRIGPGTTLLRGGDGRGKTTLLRIIADALRPQAGRTGACGGGVFWADPRGEGPGLPAVQQTPVDWWAGQAQRWPDWSARALALHVEGFGLAGHAGKRMEQLSTGTRRKVLLAAGFACGAALVLVDEPVAGLDRPSVDHLRKVLAGFRPADGRGRKAWWSRITTRWAKFPGARWSNWATDRPRLGVDHAQGCGGDAALKYKIANKFANMIQM</sequence>
<dbReference type="SUPFAM" id="SSF52540">
    <property type="entry name" value="P-loop containing nucleoside triphosphate hydrolases"/>
    <property type="match status" value="1"/>
</dbReference>
<accession>A0ABY9AUP2</accession>
<dbReference type="Proteomes" id="UP001242732">
    <property type="component" value="Chromosome"/>
</dbReference>
<organism evidence="5 6">
    <name type="scientific">Paracidovorax citrulli</name>
    <name type="common">Acidovorax citrulli</name>
    <dbReference type="NCBI Taxonomy" id="80869"/>
    <lineage>
        <taxon>Bacteria</taxon>
        <taxon>Pseudomonadati</taxon>
        <taxon>Pseudomonadota</taxon>
        <taxon>Betaproteobacteria</taxon>
        <taxon>Burkholderiales</taxon>
        <taxon>Comamonadaceae</taxon>
        <taxon>Paracidovorax</taxon>
    </lineage>
</organism>
<reference evidence="5 6" key="1">
    <citation type="submission" date="2023-06" db="EMBL/GenBank/DDBJ databases">
        <authorList>
            <person name="Ham H."/>
            <person name="Park D.S."/>
        </authorList>
    </citation>
    <scope>NUCLEOTIDE SEQUENCE [LARGE SCALE GENOMIC DNA]</scope>
    <source>
        <strain evidence="5 6">KACC 17005</strain>
    </source>
</reference>
<dbReference type="EMBL" id="CP127363">
    <property type="protein sequence ID" value="WIY50514.1"/>
    <property type="molecule type" value="Genomic_DNA"/>
</dbReference>
<evidence type="ECO:0000256" key="3">
    <source>
        <dbReference type="ARBA" id="ARBA00022840"/>
    </source>
</evidence>
<protein>
    <submittedName>
        <fullName evidence="5">ATP-binding cassette domain-containing protein</fullName>
    </submittedName>
</protein>
<evidence type="ECO:0000313" key="6">
    <source>
        <dbReference type="Proteomes" id="UP001242732"/>
    </source>
</evidence>
<feature type="domain" description="ABC transporter" evidence="4">
    <location>
        <begin position="26"/>
        <end position="155"/>
    </location>
</feature>
<name>A0ABY9AUP2_PARCI</name>
<dbReference type="InterPro" id="IPR003439">
    <property type="entry name" value="ABC_transporter-like_ATP-bd"/>
</dbReference>
<keyword evidence="2" id="KW-0547">Nucleotide-binding</keyword>
<gene>
    <name evidence="5" type="ORF">QRO08_08085</name>
</gene>
<dbReference type="GO" id="GO:0005524">
    <property type="term" value="F:ATP binding"/>
    <property type="evidence" value="ECO:0007669"/>
    <property type="project" value="UniProtKB-KW"/>
</dbReference>
<dbReference type="InterPro" id="IPR027417">
    <property type="entry name" value="P-loop_NTPase"/>
</dbReference>
<evidence type="ECO:0000256" key="1">
    <source>
        <dbReference type="ARBA" id="ARBA00022448"/>
    </source>
</evidence>
<dbReference type="Pfam" id="PF00005">
    <property type="entry name" value="ABC_tran"/>
    <property type="match status" value="1"/>
</dbReference>
<evidence type="ECO:0000313" key="5">
    <source>
        <dbReference type="EMBL" id="WIY50514.1"/>
    </source>
</evidence>
<evidence type="ECO:0000256" key="2">
    <source>
        <dbReference type="ARBA" id="ARBA00022741"/>
    </source>
</evidence>
<keyword evidence="6" id="KW-1185">Reference proteome</keyword>
<evidence type="ECO:0000259" key="4">
    <source>
        <dbReference type="Pfam" id="PF00005"/>
    </source>
</evidence>
<dbReference type="PANTHER" id="PTHR42939:SF1">
    <property type="entry name" value="ABC TRANSPORTER ATP-BINDING PROTEIN ALBC-RELATED"/>
    <property type="match status" value="1"/>
</dbReference>
<keyword evidence="1" id="KW-0813">Transport</keyword>
<dbReference type="RefSeq" id="WP_233424109.1">
    <property type="nucleotide sequence ID" value="NZ_CP042302.1"/>
</dbReference>
<keyword evidence="3 5" id="KW-0067">ATP-binding</keyword>